<dbReference type="PANTHER" id="PTHR21340">
    <property type="entry name" value="DIADENOSINE 5,5-P1,P4-TETRAPHOSPHATE PYROPHOSPHOHYDROLASE MUTT"/>
    <property type="match status" value="1"/>
</dbReference>
<dbReference type="GO" id="GO:0000166">
    <property type="term" value="F:nucleotide binding"/>
    <property type="evidence" value="ECO:0007669"/>
    <property type="project" value="UniProtKB-KW"/>
</dbReference>
<dbReference type="InterPro" id="IPR051325">
    <property type="entry name" value="Nudix_hydrolase_domain"/>
</dbReference>
<feature type="domain" description="Nudix hydrolase" evidence="6">
    <location>
        <begin position="2"/>
        <end position="131"/>
    </location>
</feature>
<protein>
    <recommendedName>
        <fullName evidence="2">Bis(5'-nucleosyl)-tetraphosphatase [asymmetrical]</fullName>
    </recommendedName>
    <alternativeName>
        <fullName evidence="5">Diadenosine 5',5'''-P1,P4-tetraphosphate asymmetrical hydrolase</fullName>
    </alternativeName>
</protein>
<dbReference type="Gene3D" id="3.90.79.10">
    <property type="entry name" value="Nucleoside Triphosphate Pyrophosphohydrolase"/>
    <property type="match status" value="1"/>
</dbReference>
<name>A0A1J5TH39_9ARCH</name>
<evidence type="ECO:0000313" key="7">
    <source>
        <dbReference type="EMBL" id="OIR20289.1"/>
    </source>
</evidence>
<keyword evidence="3" id="KW-0547">Nucleotide-binding</keyword>
<evidence type="ECO:0000256" key="4">
    <source>
        <dbReference type="ARBA" id="ARBA00022801"/>
    </source>
</evidence>
<organism evidence="7 8">
    <name type="scientific">Marine Group III euryarchaeote CG-Bathy1</name>
    <dbReference type="NCBI Taxonomy" id="1889001"/>
    <lineage>
        <taxon>Archaea</taxon>
        <taxon>Methanobacteriati</taxon>
        <taxon>Thermoplasmatota</taxon>
        <taxon>Thermoplasmata</taxon>
        <taxon>Candidatus Thermoprofundales</taxon>
    </lineage>
</organism>
<accession>A0A1J5TH39</accession>
<dbReference type="InterPro" id="IPR020476">
    <property type="entry name" value="Nudix_hydrolase"/>
</dbReference>
<dbReference type="GO" id="GO:0006167">
    <property type="term" value="P:AMP biosynthetic process"/>
    <property type="evidence" value="ECO:0007669"/>
    <property type="project" value="TreeGrafter"/>
</dbReference>
<dbReference type="Pfam" id="PF00293">
    <property type="entry name" value="NUDIX"/>
    <property type="match status" value="1"/>
</dbReference>
<dbReference type="PROSITE" id="PS51462">
    <property type="entry name" value="NUDIX"/>
    <property type="match status" value="1"/>
</dbReference>
<gene>
    <name evidence="7" type="ORF">BEU04_00315</name>
</gene>
<dbReference type="Proteomes" id="UP000183815">
    <property type="component" value="Unassembled WGS sequence"/>
</dbReference>
<dbReference type="InterPro" id="IPR015797">
    <property type="entry name" value="NUDIX_hydrolase-like_dom_sf"/>
</dbReference>
<evidence type="ECO:0000256" key="1">
    <source>
        <dbReference type="ARBA" id="ARBA00005582"/>
    </source>
</evidence>
<sequence>MIMEYSCGIVLFHKEKLLLLKYKGKGHWDFPKGHIEKGESEMETTLRELREETGISTVKLFSNFREKIEYSFRKGSSLIKKQVIYFLGETEEKNVTLSHEHTDFVWANPDLALNTVTYQKSKSILNKALLTRKEMLNI</sequence>
<dbReference type="PRINTS" id="PR00502">
    <property type="entry name" value="NUDIXFAMILY"/>
</dbReference>
<dbReference type="AlphaFoldDB" id="A0A1J5TH39"/>
<comment type="similarity">
    <text evidence="1">Belongs to the Nudix hydrolase family.</text>
</comment>
<dbReference type="SUPFAM" id="SSF55811">
    <property type="entry name" value="Nudix"/>
    <property type="match status" value="1"/>
</dbReference>
<dbReference type="GO" id="GO:0006754">
    <property type="term" value="P:ATP biosynthetic process"/>
    <property type="evidence" value="ECO:0007669"/>
    <property type="project" value="TreeGrafter"/>
</dbReference>
<comment type="caution">
    <text evidence="7">The sequence shown here is derived from an EMBL/GenBank/DDBJ whole genome shotgun (WGS) entry which is preliminary data.</text>
</comment>
<dbReference type="InterPro" id="IPR003565">
    <property type="entry name" value="Tetra_PHTase"/>
</dbReference>
<dbReference type="InterPro" id="IPR000086">
    <property type="entry name" value="NUDIX_hydrolase_dom"/>
</dbReference>
<evidence type="ECO:0000256" key="5">
    <source>
        <dbReference type="ARBA" id="ARBA00032644"/>
    </source>
</evidence>
<evidence type="ECO:0000256" key="2">
    <source>
        <dbReference type="ARBA" id="ARBA00018911"/>
    </source>
</evidence>
<keyword evidence="4" id="KW-0378">Hydrolase</keyword>
<evidence type="ECO:0000313" key="8">
    <source>
        <dbReference type="Proteomes" id="UP000183815"/>
    </source>
</evidence>
<evidence type="ECO:0000256" key="3">
    <source>
        <dbReference type="ARBA" id="ARBA00022741"/>
    </source>
</evidence>
<dbReference type="PANTHER" id="PTHR21340:SF0">
    <property type="entry name" value="BIS(5'-NUCLEOSYL)-TETRAPHOSPHATASE [ASYMMETRICAL]"/>
    <property type="match status" value="1"/>
</dbReference>
<evidence type="ECO:0000259" key="6">
    <source>
        <dbReference type="PROSITE" id="PS51462"/>
    </source>
</evidence>
<dbReference type="CDD" id="cd03428">
    <property type="entry name" value="NUDIX_Ap4A_Nudt2"/>
    <property type="match status" value="1"/>
</dbReference>
<reference evidence="7 8" key="1">
    <citation type="submission" date="2016-08" db="EMBL/GenBank/DDBJ databases">
        <title>New Insights into Marine Group III Euryarchaeota, from dark to light.</title>
        <authorList>
            <person name="Haro-Moreno J.M."/>
            <person name="Rodriguez-Valera F."/>
            <person name="Lopez-Garcia P."/>
            <person name="Moreira D."/>
            <person name="Martin-Cuadrado A.B."/>
        </authorList>
    </citation>
    <scope>NUCLEOTIDE SEQUENCE [LARGE SCALE GENOMIC DNA]</scope>
    <source>
        <strain evidence="7">CG-Bathy1</strain>
    </source>
</reference>
<dbReference type="GO" id="GO:0004081">
    <property type="term" value="F:bis(5'-nucleosyl)-tetraphosphatase (asymmetrical) activity"/>
    <property type="evidence" value="ECO:0007669"/>
    <property type="project" value="TreeGrafter"/>
</dbReference>
<proteinExistence type="inferred from homology"/>
<dbReference type="EMBL" id="MIYU01000001">
    <property type="protein sequence ID" value="OIR20289.1"/>
    <property type="molecule type" value="Genomic_DNA"/>
</dbReference>